<keyword evidence="3" id="KW-1185">Reference proteome</keyword>
<proteinExistence type="predicted"/>
<dbReference type="Proteomes" id="UP000009135">
    <property type="component" value="Chromosome"/>
</dbReference>
<evidence type="ECO:0000313" key="2">
    <source>
        <dbReference type="EMBL" id="AEW45571.1"/>
    </source>
</evidence>
<feature type="transmembrane region" description="Helical" evidence="1">
    <location>
        <begin position="6"/>
        <end position="27"/>
    </location>
</feature>
<organism evidence="2 3">
    <name type="scientific">Mycoplasma haemocanis (strain Illinois)</name>
    <dbReference type="NCBI Taxonomy" id="1111676"/>
    <lineage>
        <taxon>Bacteria</taxon>
        <taxon>Bacillati</taxon>
        <taxon>Mycoplasmatota</taxon>
        <taxon>Mollicutes</taxon>
        <taxon>Mycoplasmataceae</taxon>
        <taxon>Mycoplasma</taxon>
    </lineage>
</organism>
<dbReference type="OrthoDB" id="9828171at2"/>
<evidence type="ECO:0000256" key="1">
    <source>
        <dbReference type="SAM" id="Phobius"/>
    </source>
</evidence>
<protein>
    <submittedName>
        <fullName evidence="2">Uncharacterized protein</fullName>
    </submittedName>
</protein>
<keyword evidence="1" id="KW-1133">Transmembrane helix</keyword>
<sequence>MVSKIAIASVAGIGTVGMIGFGVYYFFSRAEDKSLKAKLVSDKHTPLESRNKDHEAHWKSSLEKYKIKHTDKQQWNESQLKSLCNGLFKKEDIETDNYNEAKKYCVVPRNISERLRDLGFKELDTRHSKDIPEWTKLSEEYMKGGTNFKKLKDLETTQVTSDNGATLRTKCGEILKKEHWDDDYETLLDSSKVWCTEHGFKSISV</sequence>
<dbReference type="KEGG" id="mhe:MHC_03555"/>
<dbReference type="HOGENOM" id="CLU_098620_3_0_14"/>
<dbReference type="STRING" id="1111676.MHC_03555"/>
<keyword evidence="1" id="KW-0812">Transmembrane</keyword>
<evidence type="ECO:0000313" key="3">
    <source>
        <dbReference type="Proteomes" id="UP000009135"/>
    </source>
</evidence>
<accession>H6N7E9</accession>
<keyword evidence="1" id="KW-0472">Membrane</keyword>
<dbReference type="AlphaFoldDB" id="H6N7E9"/>
<gene>
    <name evidence="2" type="ordered locus">MHC_03555</name>
</gene>
<reference evidence="2 3" key="1">
    <citation type="journal article" date="2012" name="J. Bacteriol.">
        <title>Complete genome sequence of Mycoplasma haemocanis strain Illinois.</title>
        <authorList>
            <person name="do Nascimento N.C."/>
            <person name="Guimaraes A.M."/>
            <person name="Santos A.P."/>
            <person name="Sanmiguel P.J."/>
            <person name="Messick J.B."/>
        </authorList>
    </citation>
    <scope>NUCLEOTIDE SEQUENCE [LARGE SCALE GENOMIC DNA]</scope>
    <source>
        <strain evidence="2 3">Illinois</strain>
    </source>
</reference>
<name>H6N7E9_MYCHN</name>
<dbReference type="EMBL" id="CP003199">
    <property type="protein sequence ID" value="AEW45571.1"/>
    <property type="molecule type" value="Genomic_DNA"/>
</dbReference>